<name>A0A369APN5_9FIRM</name>
<dbReference type="Gene3D" id="3.30.470.20">
    <property type="entry name" value="ATP-grasp fold, B domain"/>
    <property type="match status" value="1"/>
</dbReference>
<dbReference type="NCBIfam" id="TIGR01205">
    <property type="entry name" value="D_ala_D_alaTIGR"/>
    <property type="match status" value="1"/>
</dbReference>
<dbReference type="SUPFAM" id="SSF52440">
    <property type="entry name" value="PreATP-grasp domain"/>
    <property type="match status" value="1"/>
</dbReference>
<keyword evidence="11 12" id="KW-0961">Cell wall biogenesis/degradation</keyword>
<dbReference type="Proteomes" id="UP000253034">
    <property type="component" value="Unassembled WGS sequence"/>
</dbReference>
<dbReference type="GO" id="GO:0005829">
    <property type="term" value="C:cytosol"/>
    <property type="evidence" value="ECO:0007669"/>
    <property type="project" value="TreeGrafter"/>
</dbReference>
<organism evidence="16 17">
    <name type="scientific">Anaerobacterium chartisolvens</name>
    <dbReference type="NCBI Taxonomy" id="1297424"/>
    <lineage>
        <taxon>Bacteria</taxon>
        <taxon>Bacillati</taxon>
        <taxon>Bacillota</taxon>
        <taxon>Clostridia</taxon>
        <taxon>Eubacteriales</taxon>
        <taxon>Oscillospiraceae</taxon>
        <taxon>Anaerobacterium</taxon>
    </lineage>
</organism>
<dbReference type="GO" id="GO:0008360">
    <property type="term" value="P:regulation of cell shape"/>
    <property type="evidence" value="ECO:0007669"/>
    <property type="project" value="UniProtKB-KW"/>
</dbReference>
<dbReference type="OrthoDB" id="9813261at2"/>
<dbReference type="SUPFAM" id="SSF56059">
    <property type="entry name" value="Glutathione synthetase ATP-binding domain-like"/>
    <property type="match status" value="1"/>
</dbReference>
<dbReference type="GO" id="GO:0046872">
    <property type="term" value="F:metal ion binding"/>
    <property type="evidence" value="ECO:0007669"/>
    <property type="project" value="UniProtKB-KW"/>
</dbReference>
<dbReference type="UniPathway" id="UPA00219"/>
<evidence type="ECO:0000256" key="4">
    <source>
        <dbReference type="ARBA" id="ARBA00022723"/>
    </source>
</evidence>
<evidence type="ECO:0000256" key="8">
    <source>
        <dbReference type="ARBA" id="ARBA00022960"/>
    </source>
</evidence>
<dbReference type="PROSITE" id="PS00843">
    <property type="entry name" value="DALA_DALA_LIGASE_1"/>
    <property type="match status" value="1"/>
</dbReference>
<dbReference type="InterPro" id="IPR016185">
    <property type="entry name" value="PreATP-grasp_dom_sf"/>
</dbReference>
<dbReference type="Gene3D" id="3.40.50.20">
    <property type="match status" value="1"/>
</dbReference>
<gene>
    <name evidence="12" type="primary">ddl</name>
    <name evidence="16" type="ORF">DFR58_12717</name>
</gene>
<evidence type="ECO:0000256" key="5">
    <source>
        <dbReference type="ARBA" id="ARBA00022741"/>
    </source>
</evidence>
<comment type="cofactor">
    <cofactor evidence="1">
        <name>Mn(2+)</name>
        <dbReference type="ChEBI" id="CHEBI:29035"/>
    </cofactor>
</comment>
<comment type="subcellular location">
    <subcellularLocation>
        <location evidence="12">Cytoplasm</location>
    </subcellularLocation>
</comment>
<keyword evidence="3 12" id="KW-0436">Ligase</keyword>
<feature type="binding site" evidence="13">
    <location>
        <position position="323"/>
    </location>
    <ligand>
        <name>Mg(2+)</name>
        <dbReference type="ChEBI" id="CHEBI:18420"/>
        <label>2</label>
    </ligand>
</feature>
<sequence length="385" mass="43029">MIKIMKTRLGLIFGGRSAEHEISVISAMHVLHFIDKEKYSVTPIYISRQGVFYTGEQLLNTECYKSLEAIPGMCGEILVKPGGGSENAFILSEAAGKPLKIDVLLPVFHGPNGEDGTLQGLFEMLDVAYTSCPVLSSALCRDKVVFKFVMQAMGIPVLEFDWLYRWDWEGGRSGIVSQISGGLGFPVIIKPVSSGSSIGIRIAKCEKELEASVDTALKFSERVVIEKLMNNFREVNCAVLKQRDEVLVTECEEEIPHGEMLTFTDKYTDNLKRNFPCTIPQEARNTIWDMSKRIYRGIDCKGTVRMDYLYDEVSGEVYMNEINTIAGALSYDLWEGSGISFTEIINSMVDEALSRYEGKRQLSCINENHIDIVDCLNGVDLFDKG</sequence>
<keyword evidence="5 14" id="KW-0547">Nucleotide-binding</keyword>
<dbReference type="NCBIfam" id="NF002528">
    <property type="entry name" value="PRK01966.1-4"/>
    <property type="match status" value="1"/>
</dbReference>
<dbReference type="GO" id="GO:0009252">
    <property type="term" value="P:peptidoglycan biosynthetic process"/>
    <property type="evidence" value="ECO:0007669"/>
    <property type="project" value="UniProtKB-UniRule"/>
</dbReference>
<dbReference type="InterPro" id="IPR000291">
    <property type="entry name" value="D-Ala_lig_Van_CS"/>
</dbReference>
<reference evidence="16 17" key="1">
    <citation type="submission" date="2018-07" db="EMBL/GenBank/DDBJ databases">
        <title>Genomic Encyclopedia of Type Strains, Phase IV (KMG-IV): sequencing the most valuable type-strain genomes for metagenomic binning, comparative biology and taxonomic classification.</title>
        <authorList>
            <person name="Goeker M."/>
        </authorList>
    </citation>
    <scope>NUCLEOTIDE SEQUENCE [LARGE SCALE GENOMIC DNA]</scope>
    <source>
        <strain evidence="16 17">DSM 27016</strain>
    </source>
</reference>
<keyword evidence="4 13" id="KW-0479">Metal-binding</keyword>
<keyword evidence="17" id="KW-1185">Reference proteome</keyword>
<dbReference type="PANTHER" id="PTHR23132">
    <property type="entry name" value="D-ALANINE--D-ALANINE LIGASE"/>
    <property type="match status" value="1"/>
</dbReference>
<dbReference type="Pfam" id="PF01820">
    <property type="entry name" value="Dala_Dala_lig_N"/>
    <property type="match status" value="1"/>
</dbReference>
<dbReference type="GO" id="GO:0071555">
    <property type="term" value="P:cell wall organization"/>
    <property type="evidence" value="ECO:0007669"/>
    <property type="project" value="UniProtKB-KW"/>
</dbReference>
<dbReference type="HAMAP" id="MF_00047">
    <property type="entry name" value="Dala_Dala_lig"/>
    <property type="match status" value="1"/>
</dbReference>
<dbReference type="PROSITE" id="PS50975">
    <property type="entry name" value="ATP_GRASP"/>
    <property type="match status" value="1"/>
</dbReference>
<evidence type="ECO:0000313" key="16">
    <source>
        <dbReference type="EMBL" id="RCX11141.1"/>
    </source>
</evidence>
<dbReference type="InterPro" id="IPR005905">
    <property type="entry name" value="D_ala_D_ala"/>
</dbReference>
<evidence type="ECO:0000256" key="1">
    <source>
        <dbReference type="ARBA" id="ARBA00001936"/>
    </source>
</evidence>
<keyword evidence="12" id="KW-0963">Cytoplasm</keyword>
<comment type="catalytic activity">
    <reaction evidence="12">
        <text>2 D-alanine + ATP = D-alanyl-D-alanine + ADP + phosphate + H(+)</text>
        <dbReference type="Rhea" id="RHEA:11224"/>
        <dbReference type="ChEBI" id="CHEBI:15378"/>
        <dbReference type="ChEBI" id="CHEBI:30616"/>
        <dbReference type="ChEBI" id="CHEBI:43474"/>
        <dbReference type="ChEBI" id="CHEBI:57416"/>
        <dbReference type="ChEBI" id="CHEBI:57822"/>
        <dbReference type="ChEBI" id="CHEBI:456216"/>
        <dbReference type="EC" id="6.3.2.4"/>
    </reaction>
</comment>
<evidence type="ECO:0000256" key="12">
    <source>
        <dbReference type="HAMAP-Rule" id="MF_00047"/>
    </source>
</evidence>
<keyword evidence="10 13" id="KW-0464">Manganese</keyword>
<keyword evidence="8 12" id="KW-0133">Cell shape</keyword>
<dbReference type="EC" id="6.3.2.4" evidence="12"/>
<comment type="cofactor">
    <cofactor evidence="13">
        <name>Mg(2+)</name>
        <dbReference type="ChEBI" id="CHEBI:18420"/>
    </cofactor>
    <cofactor evidence="13">
        <name>Mn(2+)</name>
        <dbReference type="ChEBI" id="CHEBI:29035"/>
    </cofactor>
    <text evidence="13">Binds 2 magnesium or manganese ions per subunit.</text>
</comment>
<evidence type="ECO:0000313" key="17">
    <source>
        <dbReference type="Proteomes" id="UP000253034"/>
    </source>
</evidence>
<dbReference type="InterPro" id="IPR011095">
    <property type="entry name" value="Dala_Dala_lig_C"/>
</dbReference>
<comment type="caution">
    <text evidence="16">The sequence shown here is derived from an EMBL/GenBank/DDBJ whole genome shotgun (WGS) entry which is preliminary data.</text>
</comment>
<evidence type="ECO:0000256" key="9">
    <source>
        <dbReference type="ARBA" id="ARBA00022984"/>
    </source>
</evidence>
<feature type="domain" description="ATP-grasp" evidence="15">
    <location>
        <begin position="147"/>
        <end position="350"/>
    </location>
</feature>
<evidence type="ECO:0000256" key="13">
    <source>
        <dbReference type="PIRSR" id="PIRSR039102-3"/>
    </source>
</evidence>
<evidence type="ECO:0000256" key="14">
    <source>
        <dbReference type="PROSITE-ProRule" id="PRU00409"/>
    </source>
</evidence>
<evidence type="ECO:0000256" key="3">
    <source>
        <dbReference type="ARBA" id="ARBA00022598"/>
    </source>
</evidence>
<feature type="binding site" evidence="13">
    <location>
        <position position="321"/>
    </location>
    <ligand>
        <name>Mg(2+)</name>
        <dbReference type="ChEBI" id="CHEBI:18420"/>
        <label>2</label>
    </ligand>
</feature>
<dbReference type="Pfam" id="PF07478">
    <property type="entry name" value="Dala_Dala_lig_C"/>
    <property type="match status" value="1"/>
</dbReference>
<dbReference type="InterPro" id="IPR013815">
    <property type="entry name" value="ATP_grasp_subdomain_1"/>
</dbReference>
<dbReference type="InterPro" id="IPR011761">
    <property type="entry name" value="ATP-grasp"/>
</dbReference>
<evidence type="ECO:0000256" key="6">
    <source>
        <dbReference type="ARBA" id="ARBA00022840"/>
    </source>
</evidence>
<proteinExistence type="inferred from homology"/>
<feature type="binding site" evidence="13">
    <location>
        <position position="321"/>
    </location>
    <ligand>
        <name>Mg(2+)</name>
        <dbReference type="ChEBI" id="CHEBI:18420"/>
        <label>1</label>
    </ligand>
</feature>
<dbReference type="AlphaFoldDB" id="A0A369APN5"/>
<dbReference type="PANTHER" id="PTHR23132:SF25">
    <property type="entry name" value="D-ALANINE--D-ALANINE LIGASE A"/>
    <property type="match status" value="1"/>
</dbReference>
<evidence type="ECO:0000259" key="15">
    <source>
        <dbReference type="PROSITE" id="PS50975"/>
    </source>
</evidence>
<keyword evidence="9 12" id="KW-0573">Peptidoglycan synthesis</keyword>
<keyword evidence="7 13" id="KW-0460">Magnesium</keyword>
<comment type="pathway">
    <text evidence="12">Cell wall biogenesis; peptidoglycan biosynthesis.</text>
</comment>
<dbReference type="PIRSF" id="PIRSF039102">
    <property type="entry name" value="Ddl/VanB"/>
    <property type="match status" value="1"/>
</dbReference>
<dbReference type="Gene3D" id="3.30.1490.20">
    <property type="entry name" value="ATP-grasp fold, A domain"/>
    <property type="match status" value="1"/>
</dbReference>
<keyword evidence="6 14" id="KW-0067">ATP-binding</keyword>
<comment type="function">
    <text evidence="12">Cell wall formation.</text>
</comment>
<evidence type="ECO:0000256" key="10">
    <source>
        <dbReference type="ARBA" id="ARBA00023211"/>
    </source>
</evidence>
<protein>
    <recommendedName>
        <fullName evidence="12">D-alanine--D-alanine ligase</fullName>
        <ecNumber evidence="12">6.3.2.4</ecNumber>
    </recommendedName>
    <alternativeName>
        <fullName evidence="12">D-Ala-D-Ala ligase</fullName>
    </alternativeName>
    <alternativeName>
        <fullName evidence="12">D-alanylalanine synthetase</fullName>
    </alternativeName>
</protein>
<evidence type="ECO:0000256" key="2">
    <source>
        <dbReference type="ARBA" id="ARBA00010871"/>
    </source>
</evidence>
<comment type="similarity">
    <text evidence="2 12">Belongs to the D-alanine--D-alanine ligase family.</text>
</comment>
<accession>A0A369APN5</accession>
<dbReference type="GO" id="GO:0005524">
    <property type="term" value="F:ATP binding"/>
    <property type="evidence" value="ECO:0007669"/>
    <property type="project" value="UniProtKB-UniRule"/>
</dbReference>
<dbReference type="GO" id="GO:0008716">
    <property type="term" value="F:D-alanine-D-alanine ligase activity"/>
    <property type="evidence" value="ECO:0007669"/>
    <property type="project" value="UniProtKB-UniRule"/>
</dbReference>
<feature type="binding site" evidence="13">
    <location>
        <position position="307"/>
    </location>
    <ligand>
        <name>Mg(2+)</name>
        <dbReference type="ChEBI" id="CHEBI:18420"/>
        <label>1</label>
    </ligand>
</feature>
<dbReference type="InterPro" id="IPR011127">
    <property type="entry name" value="Dala_Dala_lig_N"/>
</dbReference>
<dbReference type="EMBL" id="QPJT01000027">
    <property type="protein sequence ID" value="RCX11141.1"/>
    <property type="molecule type" value="Genomic_DNA"/>
</dbReference>
<evidence type="ECO:0000256" key="7">
    <source>
        <dbReference type="ARBA" id="ARBA00022842"/>
    </source>
</evidence>
<evidence type="ECO:0000256" key="11">
    <source>
        <dbReference type="ARBA" id="ARBA00023316"/>
    </source>
</evidence>